<dbReference type="PROSITE" id="PS00198">
    <property type="entry name" value="4FE4S_FER_1"/>
    <property type="match status" value="1"/>
</dbReference>
<dbReference type="PROSITE" id="PS51379">
    <property type="entry name" value="4FE4S_FER_2"/>
    <property type="match status" value="2"/>
</dbReference>
<feature type="domain" description="4Fe-4S ferredoxin-type" evidence="1">
    <location>
        <begin position="126"/>
        <end position="156"/>
    </location>
</feature>
<reference evidence="3 4" key="2">
    <citation type="submission" date="2024-07" db="EMBL/GenBank/DDBJ databases">
        <authorList>
            <person name="Akdeniz Z."/>
        </authorList>
    </citation>
    <scope>NUCLEOTIDE SEQUENCE [LARGE SCALE GENOMIC DNA]</scope>
</reference>
<dbReference type="Gene3D" id="3.30.70.20">
    <property type="match status" value="1"/>
</dbReference>
<protein>
    <submittedName>
        <fullName evidence="2">4Fe-4S ferredoxin iron-sulfur binding domain protein</fullName>
    </submittedName>
    <submittedName>
        <fullName evidence="3">4Fe-4S_ferredoxin iron-sulfur binding domain protein</fullName>
    </submittedName>
</protein>
<dbReference type="SUPFAM" id="SSF54862">
    <property type="entry name" value="4Fe-4S ferredoxins"/>
    <property type="match status" value="1"/>
</dbReference>
<gene>
    <name evidence="2" type="ORF">HINF_LOCUS14108</name>
    <name evidence="3" type="ORF">HINF_LOCUS18048</name>
</gene>
<keyword evidence="4" id="KW-1185">Reference proteome</keyword>
<dbReference type="AlphaFoldDB" id="A0AA86NW05"/>
<organism evidence="2">
    <name type="scientific">Hexamita inflata</name>
    <dbReference type="NCBI Taxonomy" id="28002"/>
    <lineage>
        <taxon>Eukaryota</taxon>
        <taxon>Metamonada</taxon>
        <taxon>Diplomonadida</taxon>
        <taxon>Hexamitidae</taxon>
        <taxon>Hexamitinae</taxon>
        <taxon>Hexamita</taxon>
    </lineage>
</organism>
<evidence type="ECO:0000313" key="2">
    <source>
        <dbReference type="EMBL" id="CAI9926463.1"/>
    </source>
</evidence>
<evidence type="ECO:0000259" key="1">
    <source>
        <dbReference type="PROSITE" id="PS51379"/>
    </source>
</evidence>
<dbReference type="EMBL" id="CATOUU010000369">
    <property type="protein sequence ID" value="CAI9926463.1"/>
    <property type="molecule type" value="Genomic_DNA"/>
</dbReference>
<accession>A0AA86NW05</accession>
<evidence type="ECO:0000313" key="4">
    <source>
        <dbReference type="Proteomes" id="UP001642409"/>
    </source>
</evidence>
<comment type="caution">
    <text evidence="2">The sequence shown here is derived from an EMBL/GenBank/DDBJ whole genome shotgun (WGS) entry which is preliminary data.</text>
</comment>
<dbReference type="InterPro" id="IPR017900">
    <property type="entry name" value="4Fe4S_Fe_S_CS"/>
</dbReference>
<feature type="domain" description="4Fe-4S ferredoxin-type" evidence="1">
    <location>
        <begin position="97"/>
        <end position="125"/>
    </location>
</feature>
<name>A0AA86NW05_9EUKA</name>
<reference evidence="2" key="1">
    <citation type="submission" date="2023-06" db="EMBL/GenBank/DDBJ databases">
        <authorList>
            <person name="Kurt Z."/>
        </authorList>
    </citation>
    <scope>NUCLEOTIDE SEQUENCE</scope>
</reference>
<dbReference type="Pfam" id="PF13187">
    <property type="entry name" value="Fer4_9"/>
    <property type="match status" value="1"/>
</dbReference>
<dbReference type="EMBL" id="CAXDID020000046">
    <property type="protein sequence ID" value="CAL6002709.1"/>
    <property type="molecule type" value="Genomic_DNA"/>
</dbReference>
<dbReference type="InterPro" id="IPR017896">
    <property type="entry name" value="4Fe4S_Fe-S-bd"/>
</dbReference>
<evidence type="ECO:0000313" key="3">
    <source>
        <dbReference type="EMBL" id="CAL6002709.1"/>
    </source>
</evidence>
<dbReference type="Proteomes" id="UP001642409">
    <property type="component" value="Unassembled WGS sequence"/>
</dbReference>
<sequence length="336" mass="39213">MLAKGVACSIIYINCYYTKRPNPVSHISIKYCSNHIGFTYPKNELSQFLQVPAKCALFCNVLSNKIEYTFPKQSCAPRFGSFITSPIFKKISTMRPVKYTVNENCIGCSTCVDTCSVAVIELIDGKAVFTHEERCIGCTGCFQHCPTRAVCDLKRKFADKPQYYFNEYQLCDSGKFFLKTELKKNMNSEIQNSLKQNAFIFICFLFYLNCIKKEIISSNVNYKFKWVFESSIASSLEEQYPIKYVILLEYVPFDFEFIFIFSSQQYLSTSYVNNYFSILIRYIKSNNGQPMQLINNSMLIVICILQKELRSKQICYKLNIFYFIKNIQFEIIIYKY</sequence>
<proteinExistence type="predicted"/>